<keyword evidence="4 7" id="KW-0812">Transmembrane</keyword>
<keyword evidence="5 7" id="KW-1133">Transmembrane helix</keyword>
<proteinExistence type="inferred from homology"/>
<reference evidence="8 9" key="1">
    <citation type="submission" date="2021-05" db="EMBL/GenBank/DDBJ databases">
        <title>Roseococcus sp. XZZS9, whole genome shotgun sequencing project.</title>
        <authorList>
            <person name="Zhao G."/>
            <person name="Shen L."/>
        </authorList>
    </citation>
    <scope>NUCLEOTIDE SEQUENCE [LARGE SCALE GENOMIC DNA]</scope>
    <source>
        <strain evidence="8 9">XZZS9</strain>
    </source>
</reference>
<keyword evidence="6 7" id="KW-0472">Membrane</keyword>
<evidence type="ECO:0000256" key="5">
    <source>
        <dbReference type="ARBA" id="ARBA00022989"/>
    </source>
</evidence>
<evidence type="ECO:0000256" key="7">
    <source>
        <dbReference type="SAM" id="Phobius"/>
    </source>
</evidence>
<protein>
    <submittedName>
        <fullName evidence="8">Na+/H+ antiporter subunit E</fullName>
    </submittedName>
</protein>
<keyword evidence="3" id="KW-1003">Cell membrane</keyword>
<evidence type="ECO:0000256" key="4">
    <source>
        <dbReference type="ARBA" id="ARBA00022692"/>
    </source>
</evidence>
<dbReference type="Proteomes" id="UP000766336">
    <property type="component" value="Unassembled WGS sequence"/>
</dbReference>
<evidence type="ECO:0000256" key="6">
    <source>
        <dbReference type="ARBA" id="ARBA00023136"/>
    </source>
</evidence>
<comment type="subcellular location">
    <subcellularLocation>
        <location evidence="1">Cell membrane</location>
        <topology evidence="1">Multi-pass membrane protein</topology>
    </subcellularLocation>
</comment>
<evidence type="ECO:0000256" key="2">
    <source>
        <dbReference type="ARBA" id="ARBA00006228"/>
    </source>
</evidence>
<feature type="transmembrane region" description="Helical" evidence="7">
    <location>
        <begin position="27"/>
        <end position="47"/>
    </location>
</feature>
<accession>A0ABS5QH45</accession>
<organism evidence="8 9">
    <name type="scientific">Roseococcus pinisoli</name>
    <dbReference type="NCBI Taxonomy" id="2835040"/>
    <lineage>
        <taxon>Bacteria</taxon>
        <taxon>Pseudomonadati</taxon>
        <taxon>Pseudomonadota</taxon>
        <taxon>Alphaproteobacteria</taxon>
        <taxon>Acetobacterales</taxon>
        <taxon>Roseomonadaceae</taxon>
        <taxon>Roseococcus</taxon>
    </lineage>
</organism>
<dbReference type="EMBL" id="JAHCDA010000004">
    <property type="protein sequence ID" value="MBS7813000.1"/>
    <property type="molecule type" value="Genomic_DNA"/>
</dbReference>
<name>A0ABS5QH45_9PROT</name>
<evidence type="ECO:0000313" key="9">
    <source>
        <dbReference type="Proteomes" id="UP000766336"/>
    </source>
</evidence>
<keyword evidence="9" id="KW-1185">Reference proteome</keyword>
<evidence type="ECO:0000256" key="1">
    <source>
        <dbReference type="ARBA" id="ARBA00004651"/>
    </source>
</evidence>
<dbReference type="PANTHER" id="PTHR34584">
    <property type="entry name" value="NA(+)/H(+) ANTIPORTER SUBUNIT E1"/>
    <property type="match status" value="1"/>
</dbReference>
<dbReference type="PIRSF" id="PIRSF019239">
    <property type="entry name" value="MrpE"/>
    <property type="match status" value="1"/>
</dbReference>
<sequence length="161" mass="18077">MRWLLPHPLVSLGLLVLWLLLNRTYAPGPALVGIIVALMGGWALALLDPGRPRLRRLDVVLKLTLHVLLDIAKSNLAVARNILERKSDRRAGFLRIQLELREPQALAVLACIVTATPGSAWVEFDPEDGQLLLHVLDVGEEADWVRLIKERYEQPLMEIFA</sequence>
<feature type="transmembrane region" description="Helical" evidence="7">
    <location>
        <begin position="5"/>
        <end position="21"/>
    </location>
</feature>
<dbReference type="PANTHER" id="PTHR34584:SF1">
    <property type="entry name" value="NA(+)_H(+) ANTIPORTER SUBUNIT E1"/>
    <property type="match status" value="1"/>
</dbReference>
<gene>
    <name evidence="8" type="ORF">KHU32_18780</name>
</gene>
<comment type="similarity">
    <text evidence="2">Belongs to the CPA3 antiporters (TC 2.A.63) subunit E family.</text>
</comment>
<dbReference type="Pfam" id="PF01899">
    <property type="entry name" value="MNHE"/>
    <property type="match status" value="1"/>
</dbReference>
<evidence type="ECO:0000256" key="3">
    <source>
        <dbReference type="ARBA" id="ARBA00022475"/>
    </source>
</evidence>
<comment type="caution">
    <text evidence="8">The sequence shown here is derived from an EMBL/GenBank/DDBJ whole genome shotgun (WGS) entry which is preliminary data.</text>
</comment>
<dbReference type="RefSeq" id="WP_213671705.1">
    <property type="nucleotide sequence ID" value="NZ_JAHCDA010000004.1"/>
</dbReference>
<dbReference type="NCBIfam" id="NF006520">
    <property type="entry name" value="PRK08965.1-4"/>
    <property type="match status" value="1"/>
</dbReference>
<evidence type="ECO:0000313" key="8">
    <source>
        <dbReference type="EMBL" id="MBS7813000.1"/>
    </source>
</evidence>
<dbReference type="InterPro" id="IPR002758">
    <property type="entry name" value="Cation_antiport_E"/>
</dbReference>